<dbReference type="InterPro" id="IPR056362">
    <property type="entry name" value="AtuA-like_ferredoxin_dom"/>
</dbReference>
<dbReference type="PANTHER" id="PTHR47708">
    <property type="match status" value="1"/>
</dbReference>
<dbReference type="EMBL" id="CP036290">
    <property type="protein sequence ID" value="QDU83608.1"/>
    <property type="molecule type" value="Genomic_DNA"/>
</dbReference>
<evidence type="ECO:0000313" key="2">
    <source>
        <dbReference type="EMBL" id="QDU83608.1"/>
    </source>
</evidence>
<proteinExistence type="predicted"/>
<evidence type="ECO:0000259" key="1">
    <source>
        <dbReference type="Pfam" id="PF23544"/>
    </source>
</evidence>
<evidence type="ECO:0000313" key="3">
    <source>
        <dbReference type="Proteomes" id="UP000319342"/>
    </source>
</evidence>
<dbReference type="AlphaFoldDB" id="A0A518CWN6"/>
<dbReference type="RefSeq" id="WP_145183614.1">
    <property type="nucleotide sequence ID" value="NZ_CP036290.1"/>
</dbReference>
<dbReference type="Proteomes" id="UP000319342">
    <property type="component" value="Chromosome"/>
</dbReference>
<organism evidence="2 3">
    <name type="scientific">Rohdeia mirabilis</name>
    <dbReference type="NCBI Taxonomy" id="2528008"/>
    <lineage>
        <taxon>Bacteria</taxon>
        <taxon>Pseudomonadati</taxon>
        <taxon>Planctomycetota</taxon>
        <taxon>Planctomycetia</taxon>
        <taxon>Planctomycetia incertae sedis</taxon>
        <taxon>Rohdeia</taxon>
    </lineage>
</organism>
<feature type="domain" description="AtuA-like ferredoxin-fold" evidence="1">
    <location>
        <begin position="5"/>
        <end position="102"/>
    </location>
</feature>
<keyword evidence="3" id="KW-1185">Reference proteome</keyword>
<protein>
    <recommendedName>
        <fullName evidence="1">AtuA-like ferredoxin-fold domain-containing protein</fullName>
    </recommendedName>
</protein>
<sequence>MPTVLLSRIAAARSGDKGEGSNVGIMARSQAAYEFLRTWLTTERLAEHMHGINAGDVVRYEADNMRVLNFILSDSLGGGGSASLKTDAQGKTHGLAALRMTVDVPTEVLEATPEA</sequence>
<name>A0A518CWN6_9BACT</name>
<reference evidence="2 3" key="1">
    <citation type="submission" date="2019-02" db="EMBL/GenBank/DDBJ databases">
        <title>Deep-cultivation of Planctomycetes and their phenomic and genomic characterization uncovers novel biology.</title>
        <authorList>
            <person name="Wiegand S."/>
            <person name="Jogler M."/>
            <person name="Boedeker C."/>
            <person name="Pinto D."/>
            <person name="Vollmers J."/>
            <person name="Rivas-Marin E."/>
            <person name="Kohn T."/>
            <person name="Peeters S.H."/>
            <person name="Heuer A."/>
            <person name="Rast P."/>
            <person name="Oberbeckmann S."/>
            <person name="Bunk B."/>
            <person name="Jeske O."/>
            <person name="Meyerdierks A."/>
            <person name="Storesund J.E."/>
            <person name="Kallscheuer N."/>
            <person name="Luecker S."/>
            <person name="Lage O.M."/>
            <person name="Pohl T."/>
            <person name="Merkel B.J."/>
            <person name="Hornburger P."/>
            <person name="Mueller R.-W."/>
            <person name="Bruemmer F."/>
            <person name="Labrenz M."/>
            <person name="Spormann A.M."/>
            <person name="Op den Camp H."/>
            <person name="Overmann J."/>
            <person name="Amann R."/>
            <person name="Jetten M.S.M."/>
            <person name="Mascher T."/>
            <person name="Medema M.H."/>
            <person name="Devos D.P."/>
            <person name="Kaster A.-K."/>
            <person name="Ovreas L."/>
            <person name="Rohde M."/>
            <person name="Galperin M.Y."/>
            <person name="Jogler C."/>
        </authorList>
    </citation>
    <scope>NUCLEOTIDE SEQUENCE [LARGE SCALE GENOMIC DNA]</scope>
    <source>
        <strain evidence="2 3">Pla163</strain>
    </source>
</reference>
<accession>A0A518CWN6</accession>
<gene>
    <name evidence="2" type="ORF">Pla163_07070</name>
</gene>
<dbReference type="Pfam" id="PF23544">
    <property type="entry name" value="AtuA_ferredoxin"/>
    <property type="match status" value="1"/>
</dbReference>
<dbReference type="PANTHER" id="PTHR47708:SF2">
    <property type="entry name" value="SI:CH73-132F6.5"/>
    <property type="match status" value="1"/>
</dbReference>
<dbReference type="OrthoDB" id="21390at2"/>